<gene>
    <name evidence="7" type="ORF">Purlil1_10462</name>
</gene>
<feature type="compositionally biased region" description="Low complexity" evidence="5">
    <location>
        <begin position="322"/>
        <end position="348"/>
    </location>
</feature>
<dbReference type="PANTHER" id="PTHR22980:SF5">
    <property type="entry name" value="CENP-T_HISTONE H4 HISTONE FOLD DOMAIN-CONTAINING PROTEIN"/>
    <property type="match status" value="1"/>
</dbReference>
<dbReference type="InterPro" id="IPR009072">
    <property type="entry name" value="Histone-fold"/>
</dbReference>
<comment type="caution">
    <text evidence="7">The sequence shown here is derived from an EMBL/GenBank/DDBJ whole genome shotgun (WGS) entry which is preliminary data.</text>
</comment>
<evidence type="ECO:0000256" key="2">
    <source>
        <dbReference type="ARBA" id="ARBA00004286"/>
    </source>
</evidence>
<keyword evidence="3" id="KW-0158">Chromosome</keyword>
<evidence type="ECO:0000313" key="8">
    <source>
        <dbReference type="Proteomes" id="UP001287286"/>
    </source>
</evidence>
<feature type="compositionally biased region" description="Acidic residues" evidence="5">
    <location>
        <begin position="745"/>
        <end position="754"/>
    </location>
</feature>
<evidence type="ECO:0000256" key="5">
    <source>
        <dbReference type="SAM" id="MobiDB-lite"/>
    </source>
</evidence>
<dbReference type="Pfam" id="PF15511">
    <property type="entry name" value="CENP-T_C"/>
    <property type="match status" value="1"/>
</dbReference>
<feature type="region of interest" description="Disordered" evidence="5">
    <location>
        <begin position="239"/>
        <end position="492"/>
    </location>
</feature>
<name>A0ABR0BMJ8_PURLI</name>
<dbReference type="EMBL" id="JAWRVI010000053">
    <property type="protein sequence ID" value="KAK4084118.1"/>
    <property type="molecule type" value="Genomic_DNA"/>
</dbReference>
<feature type="compositionally biased region" description="Polar residues" evidence="5">
    <location>
        <begin position="473"/>
        <end position="484"/>
    </location>
</feature>
<dbReference type="InterPro" id="IPR035425">
    <property type="entry name" value="CENP-T/H4_C"/>
</dbReference>
<feature type="region of interest" description="Disordered" evidence="5">
    <location>
        <begin position="128"/>
        <end position="153"/>
    </location>
</feature>
<comment type="subcellular location">
    <subcellularLocation>
        <location evidence="2">Chromosome</location>
    </subcellularLocation>
    <subcellularLocation>
        <location evidence="1">Nucleus</location>
    </subcellularLocation>
</comment>
<organism evidence="7 8">
    <name type="scientific">Purpureocillium lilacinum</name>
    <name type="common">Paecilomyces lilacinus</name>
    <dbReference type="NCBI Taxonomy" id="33203"/>
    <lineage>
        <taxon>Eukaryota</taxon>
        <taxon>Fungi</taxon>
        <taxon>Dikarya</taxon>
        <taxon>Ascomycota</taxon>
        <taxon>Pezizomycotina</taxon>
        <taxon>Sordariomycetes</taxon>
        <taxon>Hypocreomycetidae</taxon>
        <taxon>Hypocreales</taxon>
        <taxon>Ophiocordycipitaceae</taxon>
        <taxon>Purpureocillium</taxon>
    </lineage>
</organism>
<evidence type="ECO:0000313" key="7">
    <source>
        <dbReference type="EMBL" id="KAK4084118.1"/>
    </source>
</evidence>
<evidence type="ECO:0000256" key="1">
    <source>
        <dbReference type="ARBA" id="ARBA00004123"/>
    </source>
</evidence>
<evidence type="ECO:0000256" key="4">
    <source>
        <dbReference type="ARBA" id="ARBA00023242"/>
    </source>
</evidence>
<dbReference type="Gene3D" id="1.10.20.10">
    <property type="entry name" value="Histone, subunit A"/>
    <property type="match status" value="1"/>
</dbReference>
<dbReference type="Proteomes" id="UP001287286">
    <property type="component" value="Unassembled WGS sequence"/>
</dbReference>
<feature type="domain" description="CENP-T/Histone H4 histone fold" evidence="6">
    <location>
        <begin position="622"/>
        <end position="728"/>
    </location>
</feature>
<sequence length="754" mass="83184">MGVVGFVKHEIAQGIPSPQKWLIDYAMQKFNSGDRNGAINQLREVDTEDRSRREVDMEEGHIHREVDKGGNIHQEVDKEDNMGGEVDKEDNMRGGMDKGGHTTERRVHAYAGRVTSQRAFSPRRVLSACPAPPLNSRAPAGPRYSDSPRPLTRAVPGARRLPCLLGDIHTTRQPRRANTRCTYTFAAIDTIRTTAHVSISRIGLQHSYPSICVAERLGFCITSLRARPILSALRTRLAGGPTHAARPSLNRRPQRARPGPLAGMASTPGTRGVDQARGGKTPTQRNITIATPARRAISAEPPSSRRSVHTPLDRSATRELLASVRRGASASGGRRNNNAPTPHATAARRALHQRRTAMFTPGKNRRRSLREQRETPMGILRNLSKVLAPTSQPVVSSSPRGKPSSIAPIPEESDDELPIDQPRLSLPLDDDDSDLQPPRSSGLEDITMGSVEKPRRAYSEQPGSRLSRGSYGSVRSSDIFNNDPTADLGRPSDFFPGFLEDLEERPEAADLTYDRIDVDAPWPATLERESDFGLELPPGLDDQTTFLMQDPPSESDDEAPGDYLVADASVQQEYDDPSGAPHEQDYFEVSQAGDPTAEISQIVEEKVSRSASRKPQKRISRHGIEYPSLPPSFVKRVAQTALQSSGLSNPRISADTLTALTQASEWYFEQLGDDLGAYARHAKRKTIEESDVATLMGRQRQIGSDVTLFSLAQKHLPRELLQELRMPLPQPAKLRRVKRSRGERDEDEDATEVT</sequence>
<dbReference type="PANTHER" id="PTHR22980">
    <property type="entry name" value="CORTISTATIN"/>
    <property type="match status" value="1"/>
</dbReference>
<proteinExistence type="predicted"/>
<reference evidence="7 8" key="1">
    <citation type="journal article" date="2024" name="Microbiol. Resour. Announc.">
        <title>Genome annotations for the ascomycete fungi Trichoderma harzianum, Trichoderma aggressivum, and Purpureocillium lilacinum.</title>
        <authorList>
            <person name="Beijen E.P.W."/>
            <person name="Ohm R.A."/>
        </authorList>
    </citation>
    <scope>NUCLEOTIDE SEQUENCE [LARGE SCALE GENOMIC DNA]</scope>
    <source>
        <strain evidence="7 8">CBS 150709</strain>
    </source>
</reference>
<keyword evidence="4" id="KW-0539">Nucleus</keyword>
<dbReference type="SUPFAM" id="SSF47113">
    <property type="entry name" value="Histone-fold"/>
    <property type="match status" value="1"/>
</dbReference>
<feature type="region of interest" description="Disordered" evidence="5">
    <location>
        <begin position="81"/>
        <end position="101"/>
    </location>
</feature>
<feature type="region of interest" description="Disordered" evidence="5">
    <location>
        <begin position="532"/>
        <end position="619"/>
    </location>
</feature>
<evidence type="ECO:0000256" key="3">
    <source>
        <dbReference type="ARBA" id="ARBA00022454"/>
    </source>
</evidence>
<accession>A0ABR0BMJ8</accession>
<protein>
    <recommendedName>
        <fullName evidence="6">CENP-T/Histone H4 histone fold domain-containing protein</fullName>
    </recommendedName>
</protein>
<dbReference type="CDD" id="cd22920">
    <property type="entry name" value="HFD_CENP-T"/>
    <property type="match status" value="1"/>
</dbReference>
<evidence type="ECO:0000259" key="6">
    <source>
        <dbReference type="Pfam" id="PF15511"/>
    </source>
</evidence>
<keyword evidence="8" id="KW-1185">Reference proteome</keyword>
<feature type="region of interest" description="Disordered" evidence="5">
    <location>
        <begin position="722"/>
        <end position="754"/>
    </location>
</feature>
<feature type="compositionally biased region" description="Polar residues" evidence="5">
    <location>
        <begin position="389"/>
        <end position="399"/>
    </location>
</feature>